<feature type="non-terminal residue" evidence="1">
    <location>
        <position position="38"/>
    </location>
</feature>
<feature type="non-terminal residue" evidence="1">
    <location>
        <position position="1"/>
    </location>
</feature>
<comment type="caution">
    <text evidence="1">The sequence shown here is derived from an EMBL/GenBank/DDBJ whole genome shotgun (WGS) entry which is preliminary data.</text>
</comment>
<dbReference type="InterPro" id="IPR036291">
    <property type="entry name" value="NAD(P)-bd_dom_sf"/>
</dbReference>
<proteinExistence type="predicted"/>
<gene>
    <name evidence="1" type="ORF">S03H2_72957</name>
</gene>
<name>X1KYT5_9ZZZZ</name>
<protein>
    <recommendedName>
        <fullName evidence="2">Short-chain dehydrogenase/reductase SDR</fullName>
    </recommendedName>
</protein>
<evidence type="ECO:0000313" key="1">
    <source>
        <dbReference type="EMBL" id="GAH95344.1"/>
    </source>
</evidence>
<accession>X1KYT5</accession>
<reference evidence="1" key="1">
    <citation type="journal article" date="2014" name="Front. Microbiol.">
        <title>High frequency of phylogenetically diverse reductive dehalogenase-homologous genes in deep subseafloor sedimentary metagenomes.</title>
        <authorList>
            <person name="Kawai M."/>
            <person name="Futagami T."/>
            <person name="Toyoda A."/>
            <person name="Takaki Y."/>
            <person name="Nishi S."/>
            <person name="Hori S."/>
            <person name="Arai W."/>
            <person name="Tsubouchi T."/>
            <person name="Morono Y."/>
            <person name="Uchiyama I."/>
            <person name="Ito T."/>
            <person name="Fujiyama A."/>
            <person name="Inagaki F."/>
            <person name="Takami H."/>
        </authorList>
    </citation>
    <scope>NUCLEOTIDE SEQUENCE</scope>
    <source>
        <strain evidence="1">Expedition CK06-06</strain>
    </source>
</reference>
<dbReference type="Gene3D" id="3.40.50.720">
    <property type="entry name" value="NAD(P)-binding Rossmann-like Domain"/>
    <property type="match status" value="1"/>
</dbReference>
<dbReference type="Pfam" id="PF00106">
    <property type="entry name" value="adh_short"/>
    <property type="match status" value="1"/>
</dbReference>
<dbReference type="SUPFAM" id="SSF51735">
    <property type="entry name" value="NAD(P)-binding Rossmann-fold domains"/>
    <property type="match status" value="1"/>
</dbReference>
<organism evidence="1">
    <name type="scientific">marine sediment metagenome</name>
    <dbReference type="NCBI Taxonomy" id="412755"/>
    <lineage>
        <taxon>unclassified sequences</taxon>
        <taxon>metagenomes</taxon>
        <taxon>ecological metagenomes</taxon>
    </lineage>
</organism>
<sequence length="38" mass="4094">KYALKEMIRNEDGGAIVNISSIDGLVGEYGYPSYNAGK</sequence>
<dbReference type="EMBL" id="BARU01049675">
    <property type="protein sequence ID" value="GAH95344.1"/>
    <property type="molecule type" value="Genomic_DNA"/>
</dbReference>
<evidence type="ECO:0008006" key="2">
    <source>
        <dbReference type="Google" id="ProtNLM"/>
    </source>
</evidence>
<dbReference type="InterPro" id="IPR002347">
    <property type="entry name" value="SDR_fam"/>
</dbReference>
<dbReference type="AlphaFoldDB" id="X1KYT5"/>